<dbReference type="EMBL" id="JQCR01000003">
    <property type="protein sequence ID" value="KGE17553.1"/>
    <property type="molecule type" value="Genomic_DNA"/>
</dbReference>
<dbReference type="Proteomes" id="UP000029734">
    <property type="component" value="Unassembled WGS sequence"/>
</dbReference>
<organism evidence="1 2">
    <name type="scientific">Paenibacillus wynnii</name>
    <dbReference type="NCBI Taxonomy" id="268407"/>
    <lineage>
        <taxon>Bacteria</taxon>
        <taxon>Bacillati</taxon>
        <taxon>Bacillota</taxon>
        <taxon>Bacilli</taxon>
        <taxon>Bacillales</taxon>
        <taxon>Paenibacillaceae</taxon>
        <taxon>Paenibacillus</taxon>
    </lineage>
</organism>
<comment type="caution">
    <text evidence="1">The sequence shown here is derived from an EMBL/GenBank/DDBJ whole genome shotgun (WGS) entry which is preliminary data.</text>
</comment>
<dbReference type="RefSeq" id="WP_036656539.1">
    <property type="nucleotide sequence ID" value="NZ_JQCR01000003.1"/>
</dbReference>
<evidence type="ECO:0008006" key="3">
    <source>
        <dbReference type="Google" id="ProtNLM"/>
    </source>
</evidence>
<name>A0A098M690_9BACL</name>
<evidence type="ECO:0000313" key="2">
    <source>
        <dbReference type="Proteomes" id="UP000029734"/>
    </source>
</evidence>
<dbReference type="AlphaFoldDB" id="A0A098M690"/>
<sequence>MSYKENYVPVIKWKQGEQKAIECLSDESKSIITPLIEVAPIDWDFDKGQPKKTIDGHLQKIGESLRQCWNNDGEVYIDCLWIDQEERMADGNHYLSHILNSGREHSVKMVPVLGTDKDTEYQSAVVNAIQIDNLGVCFRLVGEDFENIGKNITDLLSIVQLEPEMIDLIIDYGYVNPAERTRTYQFLHLLLNSIPVVDRWRKVVLLGTSFPKDLSDVDADSVDTLERSEWLIWKRIISNRPIRLPVFGDYGISHPDILEADPKFLRISANIRYTADDKFIIFKGRWLRKFGYDQFYSLANLVVNHREYYGSNFSEGDKYISDVASGDDGPGNLTNWRKVGTNHHLAVVINELANLSLI</sequence>
<proteinExistence type="predicted"/>
<accession>A0A098M690</accession>
<dbReference type="InterPro" id="IPR025683">
    <property type="entry name" value="Protein_beta"/>
</dbReference>
<protein>
    <recommendedName>
        <fullName evidence="3">Beta protein</fullName>
    </recommendedName>
</protein>
<reference evidence="1 2" key="1">
    <citation type="submission" date="2014-08" db="EMBL/GenBank/DDBJ databases">
        <authorList>
            <person name="den Bakker H.C."/>
        </authorList>
    </citation>
    <scope>NUCLEOTIDE SEQUENCE [LARGE SCALE GENOMIC DNA]</scope>
    <source>
        <strain evidence="1 2">DSM 18334</strain>
    </source>
</reference>
<dbReference type="eggNOG" id="ENOG502ZBKE">
    <property type="taxonomic scope" value="Bacteria"/>
</dbReference>
<reference evidence="1 2" key="2">
    <citation type="submission" date="2014-10" db="EMBL/GenBank/DDBJ databases">
        <title>Comparative genomics of the Paenibacillus odorifer group.</title>
        <authorList>
            <person name="Tsai Y.-C."/>
            <person name="Martin N."/>
            <person name="Korlach J."/>
            <person name="Wiedmann M."/>
        </authorList>
    </citation>
    <scope>NUCLEOTIDE SEQUENCE [LARGE SCALE GENOMIC DNA]</scope>
    <source>
        <strain evidence="1 2">DSM 18334</strain>
    </source>
</reference>
<evidence type="ECO:0000313" key="1">
    <source>
        <dbReference type="EMBL" id="KGE17553.1"/>
    </source>
</evidence>
<keyword evidence="2" id="KW-1185">Reference proteome</keyword>
<gene>
    <name evidence="1" type="ORF">PWYN_23420</name>
</gene>
<dbReference type="Pfam" id="PF14350">
    <property type="entry name" value="Beta_protein"/>
    <property type="match status" value="1"/>
</dbReference>
<dbReference type="OrthoDB" id="1492299at2"/>